<evidence type="ECO:0000313" key="1">
    <source>
        <dbReference type="EMBL" id="KAK7611956.1"/>
    </source>
</evidence>
<evidence type="ECO:0000313" key="2">
    <source>
        <dbReference type="Proteomes" id="UP001367316"/>
    </source>
</evidence>
<protein>
    <submittedName>
        <fullName evidence="1">Uncharacterized protein</fullName>
    </submittedName>
</protein>
<dbReference type="EMBL" id="JBBPBF010000012">
    <property type="protein sequence ID" value="KAK7611956.1"/>
    <property type="molecule type" value="Genomic_DNA"/>
</dbReference>
<gene>
    <name evidence="1" type="ORF">JOL62DRAFT_53804</name>
</gene>
<reference evidence="1 2" key="1">
    <citation type="submission" date="2024-04" db="EMBL/GenBank/DDBJ databases">
        <title>Phyllosticta paracitricarpa is synonymous to the EU quarantine fungus P. citricarpa based on phylogenomic analyses.</title>
        <authorList>
            <consortium name="Lawrence Berkeley National Laboratory"/>
            <person name="Van ingen-buijs V.A."/>
            <person name="Van westerhoven A.C."/>
            <person name="Haridas S."/>
            <person name="Skiadas P."/>
            <person name="Martin F."/>
            <person name="Groenewald J.Z."/>
            <person name="Crous P.W."/>
            <person name="Seidl M.F."/>
        </authorList>
    </citation>
    <scope>NUCLEOTIDE SEQUENCE [LARGE SCALE GENOMIC DNA]</scope>
    <source>
        <strain evidence="1 2">CBS 141358</strain>
    </source>
</reference>
<sequence length="162" mass="17437">MGWSSGRRPAIAALRRLDYRTPQTLEPPLLPPAPLLLGPSGDATGHGWLLHGGPALSSVLLLCLPRLGIMASAALCIVRHAALRPRSKSFWSMICEPHASLSNHGLSVVFEPCALGGTCAVGYELAVMGRPCWCCRRCELPWEREAKGGGQNLFACTHPFRS</sequence>
<keyword evidence="2" id="KW-1185">Reference proteome</keyword>
<name>A0ABR1N9T7_9PEZI</name>
<comment type="caution">
    <text evidence="1">The sequence shown here is derived from an EMBL/GenBank/DDBJ whole genome shotgun (WGS) entry which is preliminary data.</text>
</comment>
<dbReference type="Proteomes" id="UP001367316">
    <property type="component" value="Unassembled WGS sequence"/>
</dbReference>
<proteinExistence type="predicted"/>
<accession>A0ABR1N9T7</accession>
<organism evidence="1 2">
    <name type="scientific">Phyllosticta paracitricarpa</name>
    <dbReference type="NCBI Taxonomy" id="2016321"/>
    <lineage>
        <taxon>Eukaryota</taxon>
        <taxon>Fungi</taxon>
        <taxon>Dikarya</taxon>
        <taxon>Ascomycota</taxon>
        <taxon>Pezizomycotina</taxon>
        <taxon>Dothideomycetes</taxon>
        <taxon>Dothideomycetes incertae sedis</taxon>
        <taxon>Botryosphaeriales</taxon>
        <taxon>Phyllostictaceae</taxon>
        <taxon>Phyllosticta</taxon>
    </lineage>
</organism>